<dbReference type="EMBL" id="CP069362">
    <property type="protein sequence ID" value="WGS65570.1"/>
    <property type="molecule type" value="Genomic_DNA"/>
</dbReference>
<dbReference type="PANTHER" id="PTHR36178:SF1">
    <property type="entry name" value="SODIUM_GLUTAMATE SYMPORTER"/>
    <property type="match status" value="1"/>
</dbReference>
<evidence type="ECO:0000313" key="3">
    <source>
        <dbReference type="Proteomes" id="UP001232493"/>
    </source>
</evidence>
<dbReference type="Proteomes" id="UP001232493">
    <property type="component" value="Chromosome"/>
</dbReference>
<feature type="transmembrane region" description="Helical" evidence="1">
    <location>
        <begin position="156"/>
        <end position="181"/>
    </location>
</feature>
<feature type="transmembrane region" description="Helical" evidence="1">
    <location>
        <begin position="350"/>
        <end position="368"/>
    </location>
</feature>
<keyword evidence="1" id="KW-1133">Transmembrane helix</keyword>
<dbReference type="RefSeq" id="WP_281000129.1">
    <property type="nucleotide sequence ID" value="NZ_CP069362.1"/>
</dbReference>
<sequence>MYISMVDDFFWISLFFGIAILLKRFIPALQKFVIPNSILAGFIGFLMGPNLLHLIDLDIDGLGRIIYHLMAIGFIALALRTVKSRGKYGKAGFIIVSTYLFQGILGVSIASLFYLFDKKTPIPIGYIVPLGFGQGPGQAFSIGSQWQLLGLNNGSAVGLAIAAAGFGWATIGGLVILNILLAKWKKDKSKVIVHKKELVVKDYEFSDMDGLTIQFVLIGIVYTITYFLIKILTEYLNTLGNIGHTFGTVLWGFHFVFGAIVAMIFRSVYVKLREKNIAKENYINNFLLQRISGAVFDFMVAASISAVSLARIREYFWPIFFITLTAGVLTYFYVMLLTKKVIVKNEVENRIAFFGMLTGTISTAMALLREVDPALETGAAENLIFGSGISLMIGFPLIAILNLPALYLTSGKIIYNFYGLGLMIAYNLLLFLIFFRNPKKV</sequence>
<feature type="transmembrane region" description="Helical" evidence="1">
    <location>
        <begin position="38"/>
        <end position="55"/>
    </location>
</feature>
<evidence type="ECO:0000256" key="1">
    <source>
        <dbReference type="SAM" id="Phobius"/>
    </source>
</evidence>
<reference evidence="2 3" key="1">
    <citation type="submission" date="2021-02" db="EMBL/GenBank/DDBJ databases">
        <title>Characterization of Marinitoga sp. nov. str. BP5-C20A.</title>
        <authorList>
            <person name="Erauso G."/>
            <person name="Postec A."/>
        </authorList>
    </citation>
    <scope>NUCLEOTIDE SEQUENCE [LARGE SCALE GENOMIC DNA]</scope>
    <source>
        <strain evidence="2 3">BP5-C20A</strain>
    </source>
</reference>
<dbReference type="PANTHER" id="PTHR36178">
    <property type="entry name" value="SLR0625 PROTEIN"/>
    <property type="match status" value="1"/>
</dbReference>
<feature type="transmembrane region" description="Helical" evidence="1">
    <location>
        <begin position="383"/>
        <end position="403"/>
    </location>
</feature>
<feature type="transmembrane region" description="Helical" evidence="1">
    <location>
        <begin position="211"/>
        <end position="229"/>
    </location>
</feature>
<feature type="transmembrane region" description="Helical" evidence="1">
    <location>
        <begin position="6"/>
        <end position="26"/>
    </location>
</feature>
<organism evidence="2 3">
    <name type="scientific">Marinitoga aeolica</name>
    <dbReference type="NCBI Taxonomy" id="2809031"/>
    <lineage>
        <taxon>Bacteria</taxon>
        <taxon>Thermotogati</taxon>
        <taxon>Thermotogota</taxon>
        <taxon>Thermotogae</taxon>
        <taxon>Petrotogales</taxon>
        <taxon>Petrotogaceae</taxon>
        <taxon>Marinitoga</taxon>
    </lineage>
</organism>
<feature type="transmembrane region" description="Helical" evidence="1">
    <location>
        <begin position="61"/>
        <end position="79"/>
    </location>
</feature>
<evidence type="ECO:0008006" key="4">
    <source>
        <dbReference type="Google" id="ProtNLM"/>
    </source>
</evidence>
<name>A0ABY8PSG7_9BACT</name>
<accession>A0ABY8PSG7</accession>
<feature type="transmembrane region" description="Helical" evidence="1">
    <location>
        <begin position="249"/>
        <end position="270"/>
    </location>
</feature>
<feature type="transmembrane region" description="Helical" evidence="1">
    <location>
        <begin position="291"/>
        <end position="309"/>
    </location>
</feature>
<evidence type="ECO:0000313" key="2">
    <source>
        <dbReference type="EMBL" id="WGS65570.1"/>
    </source>
</evidence>
<proteinExistence type="predicted"/>
<feature type="transmembrane region" description="Helical" evidence="1">
    <location>
        <begin position="315"/>
        <end position="338"/>
    </location>
</feature>
<dbReference type="InterPro" id="IPR004445">
    <property type="entry name" value="GltS"/>
</dbReference>
<feature type="transmembrane region" description="Helical" evidence="1">
    <location>
        <begin position="415"/>
        <end position="435"/>
    </location>
</feature>
<protein>
    <recommendedName>
        <fullName evidence="4">Na+/glutamate symporter</fullName>
    </recommendedName>
</protein>
<keyword evidence="1" id="KW-0812">Transmembrane</keyword>
<keyword evidence="1" id="KW-0472">Membrane</keyword>
<keyword evidence="3" id="KW-1185">Reference proteome</keyword>
<feature type="transmembrane region" description="Helical" evidence="1">
    <location>
        <begin position="91"/>
        <end position="116"/>
    </location>
</feature>
<gene>
    <name evidence="2" type="ORF">JRV97_03165</name>
</gene>